<dbReference type="Proteomes" id="UP001247754">
    <property type="component" value="Unassembled WGS sequence"/>
</dbReference>
<dbReference type="SMART" id="SM00346">
    <property type="entry name" value="HTH_ICLR"/>
    <property type="match status" value="1"/>
</dbReference>
<dbReference type="PANTHER" id="PTHR30136">
    <property type="entry name" value="HELIX-TURN-HELIX TRANSCRIPTIONAL REGULATOR, ICLR FAMILY"/>
    <property type="match status" value="1"/>
</dbReference>
<dbReference type="PANTHER" id="PTHR30136:SF23">
    <property type="entry name" value="DNA-BINDING TRANSCRIPTIONAL ACTIVATOR MHPR"/>
    <property type="match status" value="1"/>
</dbReference>
<dbReference type="InterPro" id="IPR005471">
    <property type="entry name" value="Tscrpt_reg_IclR_N"/>
</dbReference>
<evidence type="ECO:0000313" key="8">
    <source>
        <dbReference type="Proteomes" id="UP001247754"/>
    </source>
</evidence>
<dbReference type="Pfam" id="PF01614">
    <property type="entry name" value="IclR_C"/>
    <property type="match status" value="1"/>
</dbReference>
<name>A0ABU1F9R3_9RHOB</name>
<keyword evidence="8" id="KW-1185">Reference proteome</keyword>
<keyword evidence="3" id="KW-0804">Transcription</keyword>
<evidence type="ECO:0000256" key="1">
    <source>
        <dbReference type="ARBA" id="ARBA00023015"/>
    </source>
</evidence>
<evidence type="ECO:0000256" key="3">
    <source>
        <dbReference type="ARBA" id="ARBA00023163"/>
    </source>
</evidence>
<dbReference type="InterPro" id="IPR011991">
    <property type="entry name" value="ArsR-like_HTH"/>
</dbReference>
<dbReference type="PROSITE" id="PS51077">
    <property type="entry name" value="HTH_ICLR"/>
    <property type="match status" value="1"/>
</dbReference>
<evidence type="ECO:0000256" key="4">
    <source>
        <dbReference type="SAM" id="MobiDB-lite"/>
    </source>
</evidence>
<reference evidence="7 8" key="1">
    <citation type="submission" date="2023-09" db="EMBL/GenBank/DDBJ databases">
        <title>Xinfangfangia sedmenti sp. nov., isolated the sedment.</title>
        <authorList>
            <person name="Xu L."/>
        </authorList>
    </citation>
    <scope>NUCLEOTIDE SEQUENCE [LARGE SCALE GENOMIC DNA]</scope>
    <source>
        <strain evidence="7 8">LG-4</strain>
    </source>
</reference>
<dbReference type="PROSITE" id="PS51078">
    <property type="entry name" value="ICLR_ED"/>
    <property type="match status" value="1"/>
</dbReference>
<keyword evidence="2" id="KW-0238">DNA-binding</keyword>
<comment type="caution">
    <text evidence="7">The sequence shown here is derived from an EMBL/GenBank/DDBJ whole genome shotgun (WGS) entry which is preliminary data.</text>
</comment>
<evidence type="ECO:0000313" key="7">
    <source>
        <dbReference type="EMBL" id="MDR5653162.1"/>
    </source>
</evidence>
<feature type="region of interest" description="Disordered" evidence="4">
    <location>
        <begin position="260"/>
        <end position="287"/>
    </location>
</feature>
<dbReference type="RefSeq" id="WP_310457404.1">
    <property type="nucleotide sequence ID" value="NZ_JAVKPH010000011.1"/>
</dbReference>
<dbReference type="InterPro" id="IPR014757">
    <property type="entry name" value="Tscrpt_reg_IclR_C"/>
</dbReference>
<evidence type="ECO:0000256" key="2">
    <source>
        <dbReference type="ARBA" id="ARBA00023125"/>
    </source>
</evidence>
<dbReference type="InterPro" id="IPR050707">
    <property type="entry name" value="HTH_MetabolicPath_Reg"/>
</dbReference>
<dbReference type="CDD" id="cd00090">
    <property type="entry name" value="HTH_ARSR"/>
    <property type="match status" value="1"/>
</dbReference>
<keyword evidence="1" id="KW-0805">Transcription regulation</keyword>
<evidence type="ECO:0000259" key="6">
    <source>
        <dbReference type="PROSITE" id="PS51078"/>
    </source>
</evidence>
<dbReference type="InterPro" id="IPR029016">
    <property type="entry name" value="GAF-like_dom_sf"/>
</dbReference>
<gene>
    <name evidence="7" type="ORF">RGD00_11130</name>
</gene>
<sequence>MASFEPVRAITRGLQILRLVSESGPIATTDIARQLDLPQPTVVRILETLIEAGYVYRLEKSTLFGVTARTLRLSKGFAATSRLVQLATPLIEDLRAEIGWPSNLATYENGSMVIAYTNRSEHGMSIAGRLGARIPVTVTGVGLVYLAHLPPEQLEERLQDLKRSDSRWDNNPAMLDTLPDRLRLVRQNGYALAEQPYLDEIYHSQIWAVAVPILVGGRVVAGLSSLVLRSAGTPSRVMAKILPSLQRTAQEIALRLAEDSGLNDRIEPPAPKAAPKAAKTGRKKTEK</sequence>
<evidence type="ECO:0000259" key="5">
    <source>
        <dbReference type="PROSITE" id="PS51077"/>
    </source>
</evidence>
<feature type="domain" description="IclR-ED" evidence="6">
    <location>
        <begin position="69"/>
        <end position="258"/>
    </location>
</feature>
<accession>A0ABU1F9R3</accession>
<dbReference type="Gene3D" id="3.30.450.40">
    <property type="match status" value="1"/>
</dbReference>
<protein>
    <submittedName>
        <fullName evidence="7">Helix-turn-helix domain-containing protein</fullName>
    </submittedName>
</protein>
<dbReference type="SUPFAM" id="SSF55781">
    <property type="entry name" value="GAF domain-like"/>
    <property type="match status" value="1"/>
</dbReference>
<dbReference type="InterPro" id="IPR036388">
    <property type="entry name" value="WH-like_DNA-bd_sf"/>
</dbReference>
<dbReference type="Gene3D" id="1.10.10.10">
    <property type="entry name" value="Winged helix-like DNA-binding domain superfamily/Winged helix DNA-binding domain"/>
    <property type="match status" value="1"/>
</dbReference>
<dbReference type="EMBL" id="JAVKPH010000011">
    <property type="protein sequence ID" value="MDR5653162.1"/>
    <property type="molecule type" value="Genomic_DNA"/>
</dbReference>
<dbReference type="Pfam" id="PF09339">
    <property type="entry name" value="HTH_IclR"/>
    <property type="match status" value="1"/>
</dbReference>
<dbReference type="SUPFAM" id="SSF46785">
    <property type="entry name" value="Winged helix' DNA-binding domain"/>
    <property type="match status" value="1"/>
</dbReference>
<proteinExistence type="predicted"/>
<feature type="domain" description="HTH iclR-type" evidence="5">
    <location>
        <begin position="7"/>
        <end position="68"/>
    </location>
</feature>
<organism evidence="7 8">
    <name type="scientific">Ruixingdingia sedimenti</name>
    <dbReference type="NCBI Taxonomy" id="3073604"/>
    <lineage>
        <taxon>Bacteria</taxon>
        <taxon>Pseudomonadati</taxon>
        <taxon>Pseudomonadota</taxon>
        <taxon>Alphaproteobacteria</taxon>
        <taxon>Rhodobacterales</taxon>
        <taxon>Paracoccaceae</taxon>
        <taxon>Ruixingdingia</taxon>
    </lineage>
</organism>
<dbReference type="InterPro" id="IPR036390">
    <property type="entry name" value="WH_DNA-bd_sf"/>
</dbReference>